<dbReference type="EMBL" id="ML178825">
    <property type="protein sequence ID" value="TFL01310.1"/>
    <property type="molecule type" value="Genomic_DNA"/>
</dbReference>
<organism evidence="3 4">
    <name type="scientific">Pterulicium gracile</name>
    <dbReference type="NCBI Taxonomy" id="1884261"/>
    <lineage>
        <taxon>Eukaryota</taxon>
        <taxon>Fungi</taxon>
        <taxon>Dikarya</taxon>
        <taxon>Basidiomycota</taxon>
        <taxon>Agaricomycotina</taxon>
        <taxon>Agaricomycetes</taxon>
        <taxon>Agaricomycetidae</taxon>
        <taxon>Agaricales</taxon>
        <taxon>Pleurotineae</taxon>
        <taxon>Pterulaceae</taxon>
        <taxon>Pterulicium</taxon>
    </lineage>
</organism>
<reference evidence="3 4" key="1">
    <citation type="journal article" date="2019" name="Nat. Ecol. Evol.">
        <title>Megaphylogeny resolves global patterns of mushroom evolution.</title>
        <authorList>
            <person name="Varga T."/>
            <person name="Krizsan K."/>
            <person name="Foldi C."/>
            <person name="Dima B."/>
            <person name="Sanchez-Garcia M."/>
            <person name="Sanchez-Ramirez S."/>
            <person name="Szollosi G.J."/>
            <person name="Szarkandi J.G."/>
            <person name="Papp V."/>
            <person name="Albert L."/>
            <person name="Andreopoulos W."/>
            <person name="Angelini C."/>
            <person name="Antonin V."/>
            <person name="Barry K.W."/>
            <person name="Bougher N.L."/>
            <person name="Buchanan P."/>
            <person name="Buyck B."/>
            <person name="Bense V."/>
            <person name="Catcheside P."/>
            <person name="Chovatia M."/>
            <person name="Cooper J."/>
            <person name="Damon W."/>
            <person name="Desjardin D."/>
            <person name="Finy P."/>
            <person name="Geml J."/>
            <person name="Haridas S."/>
            <person name="Hughes K."/>
            <person name="Justo A."/>
            <person name="Karasinski D."/>
            <person name="Kautmanova I."/>
            <person name="Kiss B."/>
            <person name="Kocsube S."/>
            <person name="Kotiranta H."/>
            <person name="LaButti K.M."/>
            <person name="Lechner B.E."/>
            <person name="Liimatainen K."/>
            <person name="Lipzen A."/>
            <person name="Lukacs Z."/>
            <person name="Mihaltcheva S."/>
            <person name="Morgado L.N."/>
            <person name="Niskanen T."/>
            <person name="Noordeloos M.E."/>
            <person name="Ohm R.A."/>
            <person name="Ortiz-Santana B."/>
            <person name="Ovrebo C."/>
            <person name="Racz N."/>
            <person name="Riley R."/>
            <person name="Savchenko A."/>
            <person name="Shiryaev A."/>
            <person name="Soop K."/>
            <person name="Spirin V."/>
            <person name="Szebenyi C."/>
            <person name="Tomsovsky M."/>
            <person name="Tulloss R.E."/>
            <person name="Uehling J."/>
            <person name="Grigoriev I.V."/>
            <person name="Vagvolgyi C."/>
            <person name="Papp T."/>
            <person name="Martin F.M."/>
            <person name="Miettinen O."/>
            <person name="Hibbett D.S."/>
            <person name="Nagy L.G."/>
        </authorList>
    </citation>
    <scope>NUCLEOTIDE SEQUENCE [LARGE SCALE GENOMIC DNA]</scope>
    <source>
        <strain evidence="3 4">CBS 309.79</strain>
    </source>
</reference>
<dbReference type="SUPFAM" id="SSF53720">
    <property type="entry name" value="ALDH-like"/>
    <property type="match status" value="1"/>
</dbReference>
<sequence>MFNTGQACITSSRIYVHHSIRDEFLVAYQGTIRAMAQIIGSAGDEKTTHGPQTEGKVLFGGDAPDMPGFFINPTVFTDVPDTTRVSREEIFSPVSIANTFDTEEEAIKRAKDSELGLYAAVFSKNIDRALRVASPLESGSVGVKCTSPTMALDLPFGGYKQSGVGRKFGVNALSYWKEAKRVFVKLE</sequence>
<protein>
    <submittedName>
        <fullName evidence="3">Aldehyde/histidinol dehydrogenase</fullName>
    </submittedName>
</protein>
<feature type="domain" description="Aldehyde dehydrogenase" evidence="2">
    <location>
        <begin position="1"/>
        <end position="53"/>
    </location>
</feature>
<evidence type="ECO:0000313" key="4">
    <source>
        <dbReference type="Proteomes" id="UP000305067"/>
    </source>
</evidence>
<keyword evidence="4" id="KW-1185">Reference proteome</keyword>
<evidence type="ECO:0000259" key="2">
    <source>
        <dbReference type="Pfam" id="PF00171"/>
    </source>
</evidence>
<dbReference type="Proteomes" id="UP000305067">
    <property type="component" value="Unassembled WGS sequence"/>
</dbReference>
<dbReference type="InterPro" id="IPR016162">
    <property type="entry name" value="Ald_DH_N"/>
</dbReference>
<dbReference type="InterPro" id="IPR015590">
    <property type="entry name" value="Aldehyde_DH_dom"/>
</dbReference>
<dbReference type="AlphaFoldDB" id="A0A5C3QJI4"/>
<dbReference type="Gene3D" id="3.40.309.10">
    <property type="entry name" value="Aldehyde Dehydrogenase, Chain A, domain 2"/>
    <property type="match status" value="2"/>
</dbReference>
<dbReference type="Pfam" id="PF00171">
    <property type="entry name" value="Aldedh"/>
    <property type="match status" value="2"/>
</dbReference>
<evidence type="ECO:0000256" key="1">
    <source>
        <dbReference type="ARBA" id="ARBA00009986"/>
    </source>
</evidence>
<dbReference type="GO" id="GO:0016620">
    <property type="term" value="F:oxidoreductase activity, acting on the aldehyde or oxo group of donors, NAD or NADP as acceptor"/>
    <property type="evidence" value="ECO:0007669"/>
    <property type="project" value="InterPro"/>
</dbReference>
<evidence type="ECO:0000313" key="3">
    <source>
        <dbReference type="EMBL" id="TFL01310.1"/>
    </source>
</evidence>
<dbReference type="Gene3D" id="3.40.605.10">
    <property type="entry name" value="Aldehyde Dehydrogenase, Chain A, domain 1"/>
    <property type="match status" value="1"/>
</dbReference>
<feature type="domain" description="Aldehyde dehydrogenase" evidence="2">
    <location>
        <begin position="55"/>
        <end position="182"/>
    </location>
</feature>
<name>A0A5C3QJI4_9AGAR</name>
<comment type="similarity">
    <text evidence="1">Belongs to the aldehyde dehydrogenase family.</text>
</comment>
<dbReference type="InterPro" id="IPR016161">
    <property type="entry name" value="Ald_DH/histidinol_DH"/>
</dbReference>
<gene>
    <name evidence="3" type="ORF">BDV98DRAFT_604626</name>
</gene>
<accession>A0A5C3QJI4</accession>
<dbReference type="PANTHER" id="PTHR11699">
    <property type="entry name" value="ALDEHYDE DEHYDROGENASE-RELATED"/>
    <property type="match status" value="1"/>
</dbReference>
<dbReference type="STRING" id="1884261.A0A5C3QJI4"/>
<dbReference type="OrthoDB" id="310895at2759"/>
<dbReference type="InterPro" id="IPR016163">
    <property type="entry name" value="Ald_DH_C"/>
</dbReference>
<proteinExistence type="inferred from homology"/>